<accession>A0ABP8PXL9</accession>
<comment type="caution">
    <text evidence="2">The sequence shown here is derived from an EMBL/GenBank/DDBJ whole genome shotgun (WGS) entry which is preliminary data.</text>
</comment>
<organism evidence="2 3">
    <name type="scientific">Hymenobacter ginsengisoli</name>
    <dbReference type="NCBI Taxonomy" id="1051626"/>
    <lineage>
        <taxon>Bacteria</taxon>
        <taxon>Pseudomonadati</taxon>
        <taxon>Bacteroidota</taxon>
        <taxon>Cytophagia</taxon>
        <taxon>Cytophagales</taxon>
        <taxon>Hymenobacteraceae</taxon>
        <taxon>Hymenobacter</taxon>
    </lineage>
</organism>
<keyword evidence="3" id="KW-1185">Reference proteome</keyword>
<dbReference type="Pfam" id="PF09954">
    <property type="entry name" value="DUF2188"/>
    <property type="match status" value="1"/>
</dbReference>
<evidence type="ECO:0000313" key="2">
    <source>
        <dbReference type="EMBL" id="GAA4493307.1"/>
    </source>
</evidence>
<dbReference type="InterPro" id="IPR018691">
    <property type="entry name" value="DUF2188"/>
</dbReference>
<dbReference type="EMBL" id="BAABGQ010000002">
    <property type="protein sequence ID" value="GAA4493307.1"/>
    <property type="molecule type" value="Genomic_DNA"/>
</dbReference>
<feature type="compositionally biased region" description="Basic and acidic residues" evidence="1">
    <location>
        <begin position="59"/>
        <end position="73"/>
    </location>
</feature>
<name>A0ABP8PXL9_9BACT</name>
<proteinExistence type="predicted"/>
<dbReference type="Proteomes" id="UP001501243">
    <property type="component" value="Unassembled WGS sequence"/>
</dbReference>
<protein>
    <submittedName>
        <fullName evidence="2">DUF2188 domain-containing protein</fullName>
    </submittedName>
</protein>
<evidence type="ECO:0000313" key="3">
    <source>
        <dbReference type="Proteomes" id="UP001501243"/>
    </source>
</evidence>
<feature type="region of interest" description="Disordered" evidence="1">
    <location>
        <begin position="52"/>
        <end position="73"/>
    </location>
</feature>
<dbReference type="RefSeq" id="WP_213019589.1">
    <property type="nucleotide sequence ID" value="NZ_BAABGQ010000002.1"/>
</dbReference>
<evidence type="ECO:0000256" key="1">
    <source>
        <dbReference type="SAM" id="MobiDB-lite"/>
    </source>
</evidence>
<sequence length="73" mass="7727">MPKNVHVTPRSNGFAVITAGAQRASVIKPTQAQAIAVARPQAARNGSELVIHRPNGRIRASDSHGHDPRSIKG</sequence>
<gene>
    <name evidence="2" type="ORF">GCM10023172_01730</name>
</gene>
<reference evidence="3" key="1">
    <citation type="journal article" date="2019" name="Int. J. Syst. Evol. Microbiol.">
        <title>The Global Catalogue of Microorganisms (GCM) 10K type strain sequencing project: providing services to taxonomists for standard genome sequencing and annotation.</title>
        <authorList>
            <consortium name="The Broad Institute Genomics Platform"/>
            <consortium name="The Broad Institute Genome Sequencing Center for Infectious Disease"/>
            <person name="Wu L."/>
            <person name="Ma J."/>
        </authorList>
    </citation>
    <scope>NUCLEOTIDE SEQUENCE [LARGE SCALE GENOMIC DNA]</scope>
    <source>
        <strain evidence="3">JCM 17841</strain>
    </source>
</reference>